<dbReference type="Pfam" id="PF13205">
    <property type="entry name" value="Big_5"/>
    <property type="match status" value="1"/>
</dbReference>
<evidence type="ECO:0000256" key="1">
    <source>
        <dbReference type="ARBA" id="ARBA00022729"/>
    </source>
</evidence>
<evidence type="ECO:0000313" key="5">
    <source>
        <dbReference type="Proteomes" id="UP000470771"/>
    </source>
</evidence>
<accession>A0A6N9NGL6</accession>
<evidence type="ECO:0000313" key="4">
    <source>
        <dbReference type="EMBL" id="NBG64969.1"/>
    </source>
</evidence>
<feature type="domain" description="LTD" evidence="3">
    <location>
        <begin position="316"/>
        <end position="438"/>
    </location>
</feature>
<dbReference type="EMBL" id="WWNE01000003">
    <property type="protein sequence ID" value="NBG64969.1"/>
    <property type="molecule type" value="Genomic_DNA"/>
</dbReference>
<sequence>MRIQFGLTLLFVLAFSICSKAQFSDDFSDGNFSTNPIWVGQTTKFEVTPQNQLRLNDATATSPAYLSTTSQAVYNASWEFYVKLDFAPSSSNYAKVALISNNQDITAAFNGYFVKIGGETGTVDDVSLYRKDGSNDVKIIDGIDGTAATNPELKIKVTRDSIGNWELYVDVSGTGNSYVSEGFTLDATHTQSAFFGVHCIYTSTRSDKFYFDDFIVSGTGFQDNIKPTISSVTISSSTELAIKFSEFVDVTTAVNLSNYNVDGGIGMPQSASIDVADSSIVNLMITTPFSSGSTYNISISNVADRASNVMLADTKSFMYFIPATASYRDVVINELFPDPTPVVGLPEREFIELFNASNEAFDLNGWTISDGSSTANLSTLTLAPDEYLIICATADSSLFQPFGKVLGVSSFPTLNNSGDFITLKDNNGVIIDQVNYTDDWYQDATKKSGGYTLEQINPTAICGGRFNWSASNAASGGTPGAQNSVFSNILDQTGPELLNVLIVSADTIILEFNETLDSSSVLLANYVFDQGNTVGFLSNVPPMYQRILIGLNQPLQPGVIESITVSNLTDCSGNLIGNINSKSFSLPEQPQPGDIILNEVLFNPRSGGVDFVEVYNNSQKAISLQGWKLANSDSVGYKNIKEISVESYVILPGEYTVLTTDPENIKKEYPLSFSDRFLEMASLPSMNDSEGNIYLLINDSLVSDFFLYNDDMHLALLTDLNGVSLERISFDRPTNEEGTWHSASSSVGFATPTYKNSQYFGLESPTSKVSITPEVFSPDNDGFEDLISFNYQFDNPGYIVTLNIYDAKGRLVKNLANNKVVGASGSFIWDGINDTNSKAAIGAYVLIFEAFTEKGDTEKFKKTFVLGGRL</sequence>
<evidence type="ECO:0000259" key="3">
    <source>
        <dbReference type="PROSITE" id="PS51841"/>
    </source>
</evidence>
<dbReference type="InterPro" id="IPR014755">
    <property type="entry name" value="Cu-Rt/internalin_Ig-like"/>
</dbReference>
<keyword evidence="1 2" id="KW-0732">Signal</keyword>
<dbReference type="Pfam" id="PF00932">
    <property type="entry name" value="LTD"/>
    <property type="match status" value="2"/>
</dbReference>
<protein>
    <recommendedName>
        <fullName evidence="3">LTD domain-containing protein</fullName>
    </recommendedName>
</protein>
<dbReference type="SUPFAM" id="SSF74853">
    <property type="entry name" value="Lamin A/C globular tail domain"/>
    <property type="match status" value="2"/>
</dbReference>
<dbReference type="InterPro" id="IPR001322">
    <property type="entry name" value="Lamin_tail_dom"/>
</dbReference>
<dbReference type="Gene3D" id="2.60.40.4070">
    <property type="match status" value="1"/>
</dbReference>
<proteinExistence type="predicted"/>
<evidence type="ECO:0000256" key="2">
    <source>
        <dbReference type="SAM" id="SignalP"/>
    </source>
</evidence>
<name>A0A6N9NGL6_9FLAO</name>
<feature type="signal peptide" evidence="2">
    <location>
        <begin position="1"/>
        <end position="21"/>
    </location>
</feature>
<keyword evidence="5" id="KW-1185">Reference proteome</keyword>
<dbReference type="InterPro" id="IPR032812">
    <property type="entry name" value="SbsA_Ig"/>
</dbReference>
<dbReference type="Gene3D" id="2.60.40.1220">
    <property type="match status" value="2"/>
</dbReference>
<feature type="domain" description="LTD" evidence="3">
    <location>
        <begin position="580"/>
        <end position="745"/>
    </location>
</feature>
<dbReference type="Proteomes" id="UP000470771">
    <property type="component" value="Unassembled WGS sequence"/>
</dbReference>
<dbReference type="RefSeq" id="WP_160631617.1">
    <property type="nucleotide sequence ID" value="NZ_WWNE01000003.1"/>
</dbReference>
<dbReference type="AlphaFoldDB" id="A0A6N9NGL6"/>
<reference evidence="4 5" key="1">
    <citation type="submission" date="2019-12" db="EMBL/GenBank/DDBJ databases">
        <authorList>
            <person name="Zhao J."/>
        </authorList>
    </citation>
    <scope>NUCLEOTIDE SEQUENCE [LARGE SCALE GENOMIC DNA]</scope>
    <source>
        <strain evidence="4 5">S-15</strain>
    </source>
</reference>
<dbReference type="PROSITE" id="PS51841">
    <property type="entry name" value="LTD"/>
    <property type="match status" value="2"/>
</dbReference>
<organism evidence="4 5">
    <name type="scientific">Acidiluteibacter ferrifornacis</name>
    <dbReference type="NCBI Taxonomy" id="2692424"/>
    <lineage>
        <taxon>Bacteria</taxon>
        <taxon>Pseudomonadati</taxon>
        <taxon>Bacteroidota</taxon>
        <taxon>Flavobacteriia</taxon>
        <taxon>Flavobacteriales</taxon>
        <taxon>Cryomorphaceae</taxon>
        <taxon>Acidiluteibacter</taxon>
    </lineage>
</organism>
<gene>
    <name evidence="4" type="ORF">GQN54_02495</name>
</gene>
<comment type="caution">
    <text evidence="4">The sequence shown here is derived from an EMBL/GenBank/DDBJ whole genome shotgun (WGS) entry which is preliminary data.</text>
</comment>
<feature type="chain" id="PRO_5026993562" description="LTD domain-containing protein" evidence="2">
    <location>
        <begin position="22"/>
        <end position="870"/>
    </location>
</feature>
<dbReference type="InterPro" id="IPR036415">
    <property type="entry name" value="Lamin_tail_dom_sf"/>
</dbReference>
<dbReference type="Gene3D" id="2.60.40.1260">
    <property type="entry name" value="Lamin Tail domain"/>
    <property type="match status" value="1"/>
</dbReference>